<keyword evidence="5 8" id="KW-0012">Acyltransferase</keyword>
<dbReference type="Proteomes" id="UP000602198">
    <property type="component" value="Unassembled WGS sequence"/>
</dbReference>
<dbReference type="EMBL" id="JAERRJ010000015">
    <property type="protein sequence ID" value="MBL1079263.1"/>
    <property type="molecule type" value="Genomic_DNA"/>
</dbReference>
<gene>
    <name evidence="8" type="ORF">JK358_33140</name>
</gene>
<evidence type="ECO:0000313" key="8">
    <source>
        <dbReference type="EMBL" id="MBL1079263.1"/>
    </source>
</evidence>
<evidence type="ECO:0000256" key="3">
    <source>
        <dbReference type="ARBA" id="ARBA00022679"/>
    </source>
</evidence>
<keyword evidence="3" id="KW-0808">Transferase</keyword>
<dbReference type="SMART" id="SM00563">
    <property type="entry name" value="PlsC"/>
    <property type="match status" value="1"/>
</dbReference>
<proteinExistence type="predicted"/>
<dbReference type="SUPFAM" id="SSF69593">
    <property type="entry name" value="Glycerol-3-phosphate (1)-acyltransferase"/>
    <property type="match status" value="1"/>
</dbReference>
<evidence type="ECO:0000313" key="9">
    <source>
        <dbReference type="Proteomes" id="UP000602198"/>
    </source>
</evidence>
<evidence type="ECO:0000256" key="6">
    <source>
        <dbReference type="SAM" id="Phobius"/>
    </source>
</evidence>
<accession>A0ABS1MF51</accession>
<dbReference type="PANTHER" id="PTHR10434">
    <property type="entry name" value="1-ACYL-SN-GLYCEROL-3-PHOSPHATE ACYLTRANSFERASE"/>
    <property type="match status" value="1"/>
</dbReference>
<evidence type="ECO:0000256" key="2">
    <source>
        <dbReference type="ARBA" id="ARBA00022516"/>
    </source>
</evidence>
<evidence type="ECO:0000256" key="5">
    <source>
        <dbReference type="ARBA" id="ARBA00023315"/>
    </source>
</evidence>
<keyword evidence="2" id="KW-0444">Lipid biosynthesis</keyword>
<reference evidence="8 9" key="1">
    <citation type="submission" date="2021-01" db="EMBL/GenBank/DDBJ databases">
        <title>WGS of actinomycetes isolated from Thailand.</title>
        <authorList>
            <person name="Thawai C."/>
        </authorList>
    </citation>
    <scope>NUCLEOTIDE SEQUENCE [LARGE SCALE GENOMIC DNA]</scope>
    <source>
        <strain evidence="8 9">LPG 2</strain>
    </source>
</reference>
<evidence type="ECO:0000256" key="4">
    <source>
        <dbReference type="ARBA" id="ARBA00023098"/>
    </source>
</evidence>
<dbReference type="CDD" id="cd07989">
    <property type="entry name" value="LPLAT_AGPAT-like"/>
    <property type="match status" value="1"/>
</dbReference>
<keyword evidence="9" id="KW-1185">Reference proteome</keyword>
<feature type="domain" description="Phospholipid/glycerol acyltransferase" evidence="7">
    <location>
        <begin position="83"/>
        <end position="195"/>
    </location>
</feature>
<comment type="caution">
    <text evidence="8">The sequence shown here is derived from an EMBL/GenBank/DDBJ whole genome shotgun (WGS) entry which is preliminary data.</text>
</comment>
<protein>
    <submittedName>
        <fullName evidence="8">1-acyl-sn-glycerol-3-phosphate acyltransferase</fullName>
    </submittedName>
</protein>
<evidence type="ECO:0000256" key="1">
    <source>
        <dbReference type="ARBA" id="ARBA00005189"/>
    </source>
</evidence>
<dbReference type="GO" id="GO:0016746">
    <property type="term" value="F:acyltransferase activity"/>
    <property type="evidence" value="ECO:0007669"/>
    <property type="project" value="UniProtKB-KW"/>
</dbReference>
<keyword evidence="6" id="KW-0472">Membrane</keyword>
<name>A0ABS1MF51_9NOCA</name>
<keyword evidence="6" id="KW-1133">Transmembrane helix</keyword>
<comment type="pathway">
    <text evidence="1">Lipid metabolism.</text>
</comment>
<keyword evidence="6" id="KW-0812">Transmembrane</keyword>
<dbReference type="PANTHER" id="PTHR10434:SF64">
    <property type="entry name" value="1-ACYL-SN-GLYCEROL-3-PHOSPHATE ACYLTRANSFERASE-RELATED"/>
    <property type="match status" value="1"/>
</dbReference>
<dbReference type="Pfam" id="PF01553">
    <property type="entry name" value="Acyltransferase"/>
    <property type="match status" value="1"/>
</dbReference>
<evidence type="ECO:0000259" key="7">
    <source>
        <dbReference type="SMART" id="SM00563"/>
    </source>
</evidence>
<keyword evidence="4" id="KW-0443">Lipid metabolism</keyword>
<dbReference type="InterPro" id="IPR002123">
    <property type="entry name" value="Plipid/glycerol_acylTrfase"/>
</dbReference>
<feature type="transmembrane region" description="Helical" evidence="6">
    <location>
        <begin position="22"/>
        <end position="43"/>
    </location>
</feature>
<organism evidence="8 9">
    <name type="scientific">Nocardia acididurans</name>
    <dbReference type="NCBI Taxonomy" id="2802282"/>
    <lineage>
        <taxon>Bacteria</taxon>
        <taxon>Bacillati</taxon>
        <taxon>Actinomycetota</taxon>
        <taxon>Actinomycetes</taxon>
        <taxon>Mycobacteriales</taxon>
        <taxon>Nocardiaceae</taxon>
        <taxon>Nocardia</taxon>
    </lineage>
</organism>
<sequence>MPSSPCDPSCVDSPREAGTLRVVARLLGVAGVLASFPLAYMATPRSRRPAVQRRYARALLSSCGIRVRVVDNRGDTAEYEGGVLVTAHHIGWTDIVALSAIGPMSFVARADLVNWPMLGDVARKVRVIPIERENLRALPAVIDTMSRRLADGETIGFFPEGTTWCGRAHGALRPALFQAAVDTATPVQPIRLRYLDRHGAVSTVPGFVGIDSLGDSIRRVLRSKDVVAELTLQPLQQPGTDRHELARRCRQALEGDRMDRAFTDVVDRADEIEAIGTGAHRQATAVVHPGQAVSR</sequence>